<organism evidence="3 4">
    <name type="scientific">Toxocara canis</name>
    <name type="common">Canine roundworm</name>
    <dbReference type="NCBI Taxonomy" id="6265"/>
    <lineage>
        <taxon>Eukaryota</taxon>
        <taxon>Metazoa</taxon>
        <taxon>Ecdysozoa</taxon>
        <taxon>Nematoda</taxon>
        <taxon>Chromadorea</taxon>
        <taxon>Rhabditida</taxon>
        <taxon>Spirurina</taxon>
        <taxon>Ascaridomorpha</taxon>
        <taxon>Ascaridoidea</taxon>
        <taxon>Toxocaridae</taxon>
        <taxon>Toxocara</taxon>
    </lineage>
</organism>
<gene>
    <name evidence="2" type="ORF">TCNE_LOCUS3087</name>
</gene>
<evidence type="ECO:0000313" key="3">
    <source>
        <dbReference type="Proteomes" id="UP000050794"/>
    </source>
</evidence>
<feature type="compositionally biased region" description="Acidic residues" evidence="1">
    <location>
        <begin position="12"/>
        <end position="25"/>
    </location>
</feature>
<dbReference type="EMBL" id="UYWY01003652">
    <property type="protein sequence ID" value="VDM28804.1"/>
    <property type="molecule type" value="Genomic_DNA"/>
</dbReference>
<keyword evidence="3" id="KW-1185">Reference proteome</keyword>
<dbReference type="AlphaFoldDB" id="A0A183U3L7"/>
<evidence type="ECO:0000313" key="2">
    <source>
        <dbReference type="EMBL" id="VDM28804.1"/>
    </source>
</evidence>
<name>A0A183U3L7_TOXCA</name>
<sequence>MIVSRSSQEEGRESDEEDDFGLIEMADESVPIGTGRRFEDSDPDSTFIDANVLLENLDDFDRTGGYEISRPERLSASEVALHPLMHRASALGTETNALRNGLSVDLFHFFGYRLTISGRRPGTVTAPVLHRQDAVRRWCTVGPQRDILERLIESGTVANAAHLFDVLPSRQRLFNIIVRRTSKAGMLPKSVRSHSRSMLCSVVIMRLADCGVSDLTAAPMHGSSFVTLEAGEKVIDSSVVMSKSVISAISGRTSER</sequence>
<feature type="region of interest" description="Disordered" evidence="1">
    <location>
        <begin position="1"/>
        <end position="25"/>
    </location>
</feature>
<evidence type="ECO:0000313" key="4">
    <source>
        <dbReference type="WBParaSite" id="TCNE_0000308701-mRNA-1"/>
    </source>
</evidence>
<proteinExistence type="predicted"/>
<reference evidence="2 3" key="2">
    <citation type="submission" date="2018-11" db="EMBL/GenBank/DDBJ databases">
        <authorList>
            <consortium name="Pathogen Informatics"/>
        </authorList>
    </citation>
    <scope>NUCLEOTIDE SEQUENCE [LARGE SCALE GENOMIC DNA]</scope>
</reference>
<evidence type="ECO:0000256" key="1">
    <source>
        <dbReference type="SAM" id="MobiDB-lite"/>
    </source>
</evidence>
<protein>
    <submittedName>
        <fullName evidence="4">Non-structural protein NS1</fullName>
    </submittedName>
</protein>
<dbReference type="Proteomes" id="UP000050794">
    <property type="component" value="Unassembled WGS sequence"/>
</dbReference>
<dbReference type="WBParaSite" id="TCNE_0000308701-mRNA-1">
    <property type="protein sequence ID" value="TCNE_0000308701-mRNA-1"/>
    <property type="gene ID" value="TCNE_0000308701"/>
</dbReference>
<accession>A0A183U3L7</accession>
<reference evidence="4" key="1">
    <citation type="submission" date="2016-06" db="UniProtKB">
        <authorList>
            <consortium name="WormBaseParasite"/>
        </authorList>
    </citation>
    <scope>IDENTIFICATION</scope>
</reference>